<dbReference type="Proteomes" id="UP000596202">
    <property type="component" value="Chromosome"/>
</dbReference>
<name>A0A9Q7ECF2_MYROD</name>
<reference evidence="1 2" key="1">
    <citation type="submission" date="2021-01" db="EMBL/GenBank/DDBJ databases">
        <title>FDA dAtabase for Regulatory Grade micrObial Sequences (FDA-ARGOS): Supporting development and validation of Infectious Disease Dx tests.</title>
        <authorList>
            <person name="Sproer C."/>
            <person name="Gronow S."/>
            <person name="Severitt S."/>
            <person name="Schroder I."/>
            <person name="Tallon L."/>
            <person name="Sadzewicz L."/>
            <person name="Zhao X."/>
            <person name="Boylan J."/>
            <person name="Ott S."/>
            <person name="Bowen H."/>
            <person name="Vavikolanu K."/>
            <person name="Mehta A."/>
            <person name="Aluvathingal J."/>
            <person name="Nadendla S."/>
            <person name="Lowell S."/>
            <person name="Myers T."/>
            <person name="Yan Y."/>
            <person name="Sichtig H."/>
        </authorList>
    </citation>
    <scope>NUCLEOTIDE SEQUENCE [LARGE SCALE GENOMIC DNA]</scope>
    <source>
        <strain evidence="1 2">FDAARGOS_1131</strain>
    </source>
</reference>
<protein>
    <submittedName>
        <fullName evidence="1">RteC domain-containing protein</fullName>
    </submittedName>
</protein>
<evidence type="ECO:0000313" key="1">
    <source>
        <dbReference type="EMBL" id="QQU01550.1"/>
    </source>
</evidence>
<dbReference type="EMBL" id="CP068108">
    <property type="protein sequence ID" value="QQU01550.1"/>
    <property type="molecule type" value="Genomic_DNA"/>
</dbReference>
<accession>A0A9Q7ECF2</accession>
<dbReference type="Pfam" id="PF09357">
    <property type="entry name" value="RteC"/>
    <property type="match status" value="1"/>
</dbReference>
<gene>
    <name evidence="1" type="ORF">I6I88_07390</name>
</gene>
<proteinExistence type="predicted"/>
<dbReference type="InterPro" id="IPR018534">
    <property type="entry name" value="Tet_reg_excision_RteC"/>
</dbReference>
<dbReference type="GeneID" id="93527472"/>
<evidence type="ECO:0000313" key="2">
    <source>
        <dbReference type="Proteomes" id="UP000596202"/>
    </source>
</evidence>
<organism evidence="1 2">
    <name type="scientific">Myroides odoratus</name>
    <name type="common">Flavobacterium odoratum</name>
    <dbReference type="NCBI Taxonomy" id="256"/>
    <lineage>
        <taxon>Bacteria</taxon>
        <taxon>Pseudomonadati</taxon>
        <taxon>Bacteroidota</taxon>
        <taxon>Flavobacteriia</taxon>
        <taxon>Flavobacteriales</taxon>
        <taxon>Flavobacteriaceae</taxon>
        <taxon>Myroides</taxon>
    </lineage>
</organism>
<dbReference type="AlphaFoldDB" id="A0A9Q7ECF2"/>
<dbReference type="OrthoDB" id="790983at2"/>
<sequence length="281" mass="33608">MKHQTYFNSLLTSIQNQEESLNLLLHSQDIVQIINNLQLILYQLSAYLLNSTLTLEEEIYFFKVLKPTILGKLIYYNKIYRLESSLNRQMHLEKKFFSKKLTQLKNQSKKYIRKSSFYKYYINNRTDKDHLYFSRGNIDLKEGLSSVAFKIDMEFSTYYDIKVAKIIADNMFYSYLKDQLYLLEQQEVYSCKSNKVKSQTLHWSESQNALIELIYALYVTGSIGHRRIEIRKIAIVFQELFQIPLGDIHHAFHRMKTRAKSRTCYLDKLKQELEEYMDKDI</sequence>
<dbReference type="RefSeq" id="WP_002992158.1">
    <property type="nucleotide sequence ID" value="NZ_CP068108.1"/>
</dbReference>